<name>A0AAE0Z2J0_9GAST</name>
<organism evidence="2 3">
    <name type="scientific">Elysia crispata</name>
    <name type="common">lettuce slug</name>
    <dbReference type="NCBI Taxonomy" id="231223"/>
    <lineage>
        <taxon>Eukaryota</taxon>
        <taxon>Metazoa</taxon>
        <taxon>Spiralia</taxon>
        <taxon>Lophotrochozoa</taxon>
        <taxon>Mollusca</taxon>
        <taxon>Gastropoda</taxon>
        <taxon>Heterobranchia</taxon>
        <taxon>Euthyneura</taxon>
        <taxon>Panpulmonata</taxon>
        <taxon>Sacoglossa</taxon>
        <taxon>Placobranchoidea</taxon>
        <taxon>Plakobranchidae</taxon>
        <taxon>Elysia</taxon>
    </lineage>
</organism>
<feature type="region of interest" description="Disordered" evidence="1">
    <location>
        <begin position="54"/>
        <end position="81"/>
    </location>
</feature>
<comment type="caution">
    <text evidence="2">The sequence shown here is derived from an EMBL/GenBank/DDBJ whole genome shotgun (WGS) entry which is preliminary data.</text>
</comment>
<dbReference type="EMBL" id="JAWDGP010004858">
    <property type="protein sequence ID" value="KAK3761693.1"/>
    <property type="molecule type" value="Genomic_DNA"/>
</dbReference>
<gene>
    <name evidence="2" type="ORF">RRG08_020723</name>
</gene>
<evidence type="ECO:0000313" key="2">
    <source>
        <dbReference type="EMBL" id="KAK3761693.1"/>
    </source>
</evidence>
<keyword evidence="3" id="KW-1185">Reference proteome</keyword>
<proteinExistence type="predicted"/>
<sequence>MSYRSKEQRSQKTPLRVISSILPSRKLSLELAETGPNVCPMRKGKKRLTLFVRPNGSTGLSKMDAPSNSQRPLISRHAKPI</sequence>
<reference evidence="2" key="1">
    <citation type="journal article" date="2023" name="G3 (Bethesda)">
        <title>A reference genome for the long-term kleptoplast-retaining sea slug Elysia crispata morphotype clarki.</title>
        <authorList>
            <person name="Eastman K.E."/>
            <person name="Pendleton A.L."/>
            <person name="Shaikh M.A."/>
            <person name="Suttiyut T."/>
            <person name="Ogas R."/>
            <person name="Tomko P."/>
            <person name="Gavelis G."/>
            <person name="Widhalm J.R."/>
            <person name="Wisecaver J.H."/>
        </authorList>
    </citation>
    <scope>NUCLEOTIDE SEQUENCE</scope>
    <source>
        <strain evidence="2">ECLA1</strain>
    </source>
</reference>
<protein>
    <submittedName>
        <fullName evidence="2">Uncharacterized protein</fullName>
    </submittedName>
</protein>
<evidence type="ECO:0000256" key="1">
    <source>
        <dbReference type="SAM" id="MobiDB-lite"/>
    </source>
</evidence>
<dbReference type="Proteomes" id="UP001283361">
    <property type="component" value="Unassembled WGS sequence"/>
</dbReference>
<evidence type="ECO:0000313" key="3">
    <source>
        <dbReference type="Proteomes" id="UP001283361"/>
    </source>
</evidence>
<accession>A0AAE0Z2J0</accession>
<dbReference type="AlphaFoldDB" id="A0AAE0Z2J0"/>
<feature type="compositionally biased region" description="Polar residues" evidence="1">
    <location>
        <begin position="55"/>
        <end position="72"/>
    </location>
</feature>